<evidence type="ECO:0000256" key="2">
    <source>
        <dbReference type="ARBA" id="ARBA00005866"/>
    </source>
</evidence>
<feature type="active site" evidence="6">
    <location>
        <position position="265"/>
    </location>
</feature>
<sequence>MPIENNDTEVTITSPTDANTQVKVLKYGATVYSWKVEGEEQLWLSKGAKLDGSRPVRGGIPLVFPVFGKSQDPSVSKMPQHGFARRSTWEFLGQTKENPPTVQFGLGPENADQEVYKQWGEGNTDFTLVLTIQLLKDSLKMNIEVSNPGKKEFKFNWLFHSYLTVDDIEDSLINNLPGEYCYDQLIKEHYTEREPAVNFSGELDRVYINVPTEKNLQVVDMGRAFHTVQRNNLPDVVIWNPWTDKAKSMSDFSPKNGFLKMVCVEPGHVHDFVSLKPGESWTAGQTIHKGAM</sequence>
<reference evidence="8 9" key="1">
    <citation type="submission" date="2019-07" db="EMBL/GenBank/DDBJ databases">
        <authorList>
            <person name="Friedrich A."/>
            <person name="Schacherer J."/>
        </authorList>
    </citation>
    <scope>NUCLEOTIDE SEQUENCE [LARGE SCALE GENOMIC DNA]</scope>
</reference>
<evidence type="ECO:0000313" key="9">
    <source>
        <dbReference type="Proteomes" id="UP000478008"/>
    </source>
</evidence>
<proteinExistence type="inferred from homology"/>
<dbReference type="InterPro" id="IPR014718">
    <property type="entry name" value="GH-type_carb-bd"/>
</dbReference>
<dbReference type="PANTHER" id="PTHR11122:SF13">
    <property type="entry name" value="GLUCOSE-6-PHOSPHATE 1-EPIMERASE"/>
    <property type="match status" value="1"/>
</dbReference>
<dbReference type="EMBL" id="CABFWN010000001">
    <property type="protein sequence ID" value="VUG16416.1"/>
    <property type="molecule type" value="Genomic_DNA"/>
</dbReference>
<dbReference type="InterPro" id="IPR008183">
    <property type="entry name" value="Aldose_1/G6P_1-epimerase"/>
</dbReference>
<dbReference type="Gene3D" id="2.70.98.10">
    <property type="match status" value="1"/>
</dbReference>
<dbReference type="GO" id="GO:0030246">
    <property type="term" value="F:carbohydrate binding"/>
    <property type="evidence" value="ECO:0007669"/>
    <property type="project" value="UniProtKB-UniRule"/>
</dbReference>
<feature type="active site" evidence="6">
    <location>
        <position position="160"/>
    </location>
</feature>
<dbReference type="InterPro" id="IPR025532">
    <property type="entry name" value="G6P_1-epimerase"/>
</dbReference>
<feature type="binding site" evidence="7">
    <location>
        <position position="80"/>
    </location>
    <ligand>
        <name>substrate</name>
    </ligand>
</feature>
<keyword evidence="9" id="KW-1185">Reference proteome</keyword>
<evidence type="ECO:0000313" key="8">
    <source>
        <dbReference type="EMBL" id="VUG16416.1"/>
    </source>
</evidence>
<comment type="catalytic activity">
    <reaction evidence="1">
        <text>alpha-D-glucose 6-phosphate = beta-D-glucose 6-phosphate</text>
        <dbReference type="Rhea" id="RHEA:16249"/>
        <dbReference type="ChEBI" id="CHEBI:58225"/>
        <dbReference type="ChEBI" id="CHEBI:58247"/>
        <dbReference type="EC" id="5.1.3.15"/>
    </reaction>
</comment>
<dbReference type="PANTHER" id="PTHR11122">
    <property type="entry name" value="APOSPORY-ASSOCIATED PROTEIN C-RELATED"/>
    <property type="match status" value="1"/>
</dbReference>
<dbReference type="InterPro" id="IPR011013">
    <property type="entry name" value="Gal_mutarotase_sf_dom"/>
</dbReference>
<dbReference type="AlphaFoldDB" id="A0A7D9CVI6"/>
<evidence type="ECO:0000256" key="6">
    <source>
        <dbReference type="PIRSR" id="PIRSR016020-1"/>
    </source>
</evidence>
<evidence type="ECO:0000256" key="5">
    <source>
        <dbReference type="PIRNR" id="PIRNR016020"/>
    </source>
</evidence>
<feature type="binding site" evidence="7">
    <location>
        <position position="85"/>
    </location>
    <ligand>
        <name>substrate</name>
    </ligand>
</feature>
<evidence type="ECO:0000256" key="4">
    <source>
        <dbReference type="ARBA" id="ARBA00023235"/>
    </source>
</evidence>
<comment type="similarity">
    <text evidence="2 5">Belongs to the glucose-6-phosphate 1-epimerase family.</text>
</comment>
<organism evidence="8 9">
    <name type="scientific">Dekkera bruxellensis</name>
    <name type="common">Brettanomyces custersii</name>
    <dbReference type="NCBI Taxonomy" id="5007"/>
    <lineage>
        <taxon>Eukaryota</taxon>
        <taxon>Fungi</taxon>
        <taxon>Dikarya</taxon>
        <taxon>Ascomycota</taxon>
        <taxon>Saccharomycotina</taxon>
        <taxon>Pichiomycetes</taxon>
        <taxon>Pichiales</taxon>
        <taxon>Pichiaceae</taxon>
        <taxon>Brettanomyces</taxon>
    </lineage>
</organism>
<protein>
    <recommendedName>
        <fullName evidence="3 5">Glucose-6-phosphate 1-epimerase</fullName>
        <ecNumber evidence="3 5">5.1.3.15</ecNumber>
    </recommendedName>
</protein>
<dbReference type="EC" id="5.1.3.15" evidence="3 5"/>
<comment type="function">
    <text evidence="5">Catalyzes the interconversion between the alpha and beta anomers from at least three hexose 6-phosphate sugars (Glc6P, Gal6P, and Man6P).</text>
</comment>
<dbReference type="GO" id="GO:0047938">
    <property type="term" value="F:glucose-6-phosphate 1-epimerase activity"/>
    <property type="evidence" value="ECO:0007669"/>
    <property type="project" value="UniProtKB-UniRule"/>
</dbReference>
<dbReference type="CDD" id="cd09020">
    <property type="entry name" value="D-hex-6-P-epi_like"/>
    <property type="match status" value="1"/>
</dbReference>
<dbReference type="Pfam" id="PF01263">
    <property type="entry name" value="Aldose_epim"/>
    <property type="match status" value="1"/>
</dbReference>
<name>A0A7D9CVI6_DEKBR</name>
<evidence type="ECO:0000256" key="7">
    <source>
        <dbReference type="PIRSR" id="PIRSR016020-2"/>
    </source>
</evidence>
<evidence type="ECO:0000256" key="1">
    <source>
        <dbReference type="ARBA" id="ARBA00001096"/>
    </source>
</evidence>
<accession>A0A7D9CVI6</accession>
<dbReference type="GO" id="GO:0005737">
    <property type="term" value="C:cytoplasm"/>
    <property type="evidence" value="ECO:0007669"/>
    <property type="project" value="TreeGrafter"/>
</dbReference>
<evidence type="ECO:0000256" key="3">
    <source>
        <dbReference type="ARBA" id="ARBA00012083"/>
    </source>
</evidence>
<dbReference type="GO" id="GO:0005975">
    <property type="term" value="P:carbohydrate metabolic process"/>
    <property type="evidence" value="ECO:0007669"/>
    <property type="project" value="InterPro"/>
</dbReference>
<dbReference type="Proteomes" id="UP000478008">
    <property type="component" value="Unassembled WGS sequence"/>
</dbReference>
<dbReference type="PIRSF" id="PIRSF016020">
    <property type="entry name" value="PHexose_mutarotase"/>
    <property type="match status" value="1"/>
</dbReference>
<feature type="binding site" evidence="7">
    <location>
        <position position="57"/>
    </location>
    <ligand>
        <name>substrate</name>
    </ligand>
</feature>
<gene>
    <name evidence="8" type="ORF">DEBR0S1_16314G</name>
</gene>
<dbReference type="SUPFAM" id="SSF74650">
    <property type="entry name" value="Galactose mutarotase-like"/>
    <property type="match status" value="1"/>
</dbReference>
<keyword evidence="4 5" id="KW-0413">Isomerase</keyword>